<evidence type="ECO:0000256" key="1">
    <source>
        <dbReference type="SAM" id="SignalP"/>
    </source>
</evidence>
<evidence type="ECO:0000313" key="3">
    <source>
        <dbReference type="Proteomes" id="UP000037035"/>
    </source>
</evidence>
<comment type="caution">
    <text evidence="2">The sequence shown here is derived from an EMBL/GenBank/DDBJ whole genome shotgun (WGS) entry which is preliminary data.</text>
</comment>
<protein>
    <submittedName>
        <fullName evidence="2">Putative signal peptide protein</fullName>
    </submittedName>
</protein>
<dbReference type="EMBL" id="LAVV01000838">
    <property type="protein sequence ID" value="KNZ64024.1"/>
    <property type="molecule type" value="Genomic_DNA"/>
</dbReference>
<keyword evidence="3" id="KW-1185">Reference proteome</keyword>
<dbReference type="VEuPathDB" id="FungiDB:VP01_10755g1"/>
<dbReference type="Proteomes" id="UP000037035">
    <property type="component" value="Unassembled WGS sequence"/>
</dbReference>
<evidence type="ECO:0000313" key="2">
    <source>
        <dbReference type="EMBL" id="KNZ64024.1"/>
    </source>
</evidence>
<keyword evidence="1" id="KW-0732">Signal</keyword>
<feature type="chain" id="PRO_5005568686" evidence="1">
    <location>
        <begin position="23"/>
        <end position="66"/>
    </location>
</feature>
<sequence length="66" mass="7337">MFDPSKGVLLSFLVTAFECCQGVLTNLGSFSILLRQVMICCHMPGNLCYFWCSDCSMLTGEFWPGS</sequence>
<reference evidence="2 3" key="1">
    <citation type="submission" date="2015-08" db="EMBL/GenBank/DDBJ databases">
        <title>Next Generation Sequencing and Analysis of the Genome of Puccinia sorghi L Schw, the Causal Agent of Maize Common Rust.</title>
        <authorList>
            <person name="Rochi L."/>
            <person name="Burguener G."/>
            <person name="Darino M."/>
            <person name="Turjanski A."/>
            <person name="Kreff E."/>
            <person name="Dieguez M.J."/>
            <person name="Sacco F."/>
        </authorList>
    </citation>
    <scope>NUCLEOTIDE SEQUENCE [LARGE SCALE GENOMIC DNA]</scope>
    <source>
        <strain evidence="2 3">RO10H11247</strain>
    </source>
</reference>
<dbReference type="AlphaFoldDB" id="A0A0L6VTI9"/>
<proteinExistence type="predicted"/>
<name>A0A0L6VTI9_9BASI</name>
<feature type="signal peptide" evidence="1">
    <location>
        <begin position="1"/>
        <end position="22"/>
    </location>
</feature>
<organism evidence="2 3">
    <name type="scientific">Puccinia sorghi</name>
    <dbReference type="NCBI Taxonomy" id="27349"/>
    <lineage>
        <taxon>Eukaryota</taxon>
        <taxon>Fungi</taxon>
        <taxon>Dikarya</taxon>
        <taxon>Basidiomycota</taxon>
        <taxon>Pucciniomycotina</taxon>
        <taxon>Pucciniomycetes</taxon>
        <taxon>Pucciniales</taxon>
        <taxon>Pucciniaceae</taxon>
        <taxon>Puccinia</taxon>
    </lineage>
</organism>
<gene>
    <name evidence="2" type="ORF">VP01_10755g1</name>
</gene>
<accession>A0A0L6VTI9</accession>